<name>F4Q2H1_CACFS</name>
<dbReference type="Pfam" id="PF01612">
    <property type="entry name" value="DNA_pol_A_exo1"/>
    <property type="match status" value="1"/>
</dbReference>
<evidence type="ECO:0000256" key="2">
    <source>
        <dbReference type="ARBA" id="ARBA00022695"/>
    </source>
</evidence>
<reference evidence="13" key="1">
    <citation type="journal article" date="2011" name="Genome Res.">
        <title>Phylogeny-wide analysis of social amoeba genomes highlights ancient origins for complex intercellular communication.</title>
        <authorList>
            <person name="Heidel A.J."/>
            <person name="Lawal H.M."/>
            <person name="Felder M."/>
            <person name="Schilde C."/>
            <person name="Helps N.R."/>
            <person name="Tunggal B."/>
            <person name="Rivero F."/>
            <person name="John U."/>
            <person name="Schleicher M."/>
            <person name="Eichinger L."/>
            <person name="Platzer M."/>
            <person name="Noegel A.A."/>
            <person name="Schaap P."/>
            <person name="Gloeckner G."/>
        </authorList>
    </citation>
    <scope>NUCLEOTIDE SEQUENCE [LARGE SCALE GENOMIC DNA]</scope>
    <source>
        <strain evidence="13">SH3</strain>
    </source>
</reference>
<evidence type="ECO:0000259" key="11">
    <source>
        <dbReference type="SMART" id="SM00482"/>
    </source>
</evidence>
<dbReference type="Pfam" id="PF00188">
    <property type="entry name" value="CAP"/>
    <property type="match status" value="1"/>
</dbReference>
<feature type="compositionally biased region" description="Low complexity" evidence="8">
    <location>
        <begin position="529"/>
        <end position="539"/>
    </location>
</feature>
<dbReference type="SUPFAM" id="SSF53098">
    <property type="entry name" value="Ribonuclease H-like"/>
    <property type="match status" value="1"/>
</dbReference>
<dbReference type="SMART" id="SM00475">
    <property type="entry name" value="53EXOc"/>
    <property type="match status" value="1"/>
</dbReference>
<feature type="compositionally biased region" description="Polar residues" evidence="8">
    <location>
        <begin position="428"/>
        <end position="453"/>
    </location>
</feature>
<evidence type="ECO:0000313" key="13">
    <source>
        <dbReference type="Proteomes" id="UP000007797"/>
    </source>
</evidence>
<dbReference type="Gene3D" id="1.20.1060.10">
    <property type="entry name" value="Taq DNA Polymerase, Chain T, domain 4"/>
    <property type="match status" value="1"/>
</dbReference>
<feature type="region of interest" description="Disordered" evidence="8">
    <location>
        <begin position="529"/>
        <end position="553"/>
    </location>
</feature>
<feature type="domain" description="DNA-directed DNA polymerase family A palm" evidence="11">
    <location>
        <begin position="1590"/>
        <end position="1817"/>
    </location>
</feature>
<dbReference type="OrthoDB" id="275278at2759"/>
<dbReference type="InterPro" id="IPR002421">
    <property type="entry name" value="5-3_exonuclease"/>
</dbReference>
<dbReference type="Pfam" id="PF01367">
    <property type="entry name" value="5_3_exonuc"/>
    <property type="match status" value="1"/>
</dbReference>
<dbReference type="GO" id="GO:0008408">
    <property type="term" value="F:3'-5' exonuclease activity"/>
    <property type="evidence" value="ECO:0007669"/>
    <property type="project" value="InterPro"/>
</dbReference>
<proteinExistence type="predicted"/>
<dbReference type="InterPro" id="IPR036397">
    <property type="entry name" value="RNaseH_sf"/>
</dbReference>
<dbReference type="SMART" id="SM00279">
    <property type="entry name" value="HhH2"/>
    <property type="match status" value="1"/>
</dbReference>
<keyword evidence="7" id="KW-0234">DNA repair</keyword>
<dbReference type="PANTHER" id="PTHR10133">
    <property type="entry name" value="DNA POLYMERASE I"/>
    <property type="match status" value="1"/>
</dbReference>
<dbReference type="CDD" id="cd06139">
    <property type="entry name" value="DNA_polA_I_Ecoli_like_exo"/>
    <property type="match status" value="1"/>
</dbReference>
<dbReference type="Gene3D" id="3.40.33.10">
    <property type="entry name" value="CAP"/>
    <property type="match status" value="1"/>
</dbReference>
<feature type="chain" id="PRO_5003319851" evidence="9">
    <location>
        <begin position="22"/>
        <end position="1855"/>
    </location>
</feature>
<dbReference type="FunFam" id="1.10.150.20:FF:000003">
    <property type="entry name" value="DNA polymerase I"/>
    <property type="match status" value="1"/>
</dbReference>
<keyword evidence="6" id="KW-0238">DNA-binding</keyword>
<evidence type="ECO:0000256" key="7">
    <source>
        <dbReference type="ARBA" id="ARBA00023204"/>
    </source>
</evidence>
<dbReference type="GO" id="GO:0006302">
    <property type="term" value="P:double-strand break repair"/>
    <property type="evidence" value="ECO:0007669"/>
    <property type="project" value="TreeGrafter"/>
</dbReference>
<keyword evidence="4" id="KW-0227">DNA damage</keyword>
<keyword evidence="9" id="KW-0732">Signal</keyword>
<dbReference type="CDD" id="cd08640">
    <property type="entry name" value="DNA_pol_A_plastid_like"/>
    <property type="match status" value="1"/>
</dbReference>
<dbReference type="InterPro" id="IPR002298">
    <property type="entry name" value="DNA_polymerase_A"/>
</dbReference>
<dbReference type="GO" id="GO:0006261">
    <property type="term" value="P:DNA-templated DNA replication"/>
    <property type="evidence" value="ECO:0007669"/>
    <property type="project" value="InterPro"/>
</dbReference>
<dbReference type="RefSeq" id="XP_004355124.1">
    <property type="nucleotide sequence ID" value="XM_004355072.1"/>
</dbReference>
<dbReference type="GO" id="GO:0003677">
    <property type="term" value="F:DNA binding"/>
    <property type="evidence" value="ECO:0007669"/>
    <property type="project" value="UniProtKB-KW"/>
</dbReference>
<evidence type="ECO:0000256" key="3">
    <source>
        <dbReference type="ARBA" id="ARBA00022705"/>
    </source>
</evidence>
<dbReference type="Gene3D" id="1.10.150.20">
    <property type="entry name" value="5' to 3' exonuclease, C-terminal subdomain"/>
    <property type="match status" value="2"/>
</dbReference>
<dbReference type="EMBL" id="GL883021">
    <property type="protein sequence ID" value="EGG16650.1"/>
    <property type="molecule type" value="Genomic_DNA"/>
</dbReference>
<keyword evidence="2" id="KW-0548">Nucleotidyltransferase</keyword>
<dbReference type="SUPFAM" id="SSF56672">
    <property type="entry name" value="DNA/RNA polymerases"/>
    <property type="match status" value="1"/>
</dbReference>
<dbReference type="InterPro" id="IPR020045">
    <property type="entry name" value="DNA_polI_H3TH"/>
</dbReference>
<dbReference type="InterPro" id="IPR001098">
    <property type="entry name" value="DNA-dir_DNA_pol_A_palm_dom"/>
</dbReference>
<dbReference type="SUPFAM" id="SSF47807">
    <property type="entry name" value="5' to 3' exonuclease, C-terminal subdomain"/>
    <property type="match status" value="1"/>
</dbReference>
<dbReference type="CDD" id="cd09898">
    <property type="entry name" value="H3TH_53EXO"/>
    <property type="match status" value="1"/>
</dbReference>
<dbReference type="GO" id="GO:0008409">
    <property type="term" value="F:5'-3' exonuclease activity"/>
    <property type="evidence" value="ECO:0007669"/>
    <property type="project" value="InterPro"/>
</dbReference>
<dbReference type="PANTHER" id="PTHR10133:SF27">
    <property type="entry name" value="DNA POLYMERASE NU"/>
    <property type="match status" value="1"/>
</dbReference>
<feature type="region of interest" description="Disordered" evidence="8">
    <location>
        <begin position="161"/>
        <end position="453"/>
    </location>
</feature>
<dbReference type="Gene3D" id="3.30.420.10">
    <property type="entry name" value="Ribonuclease H-like superfamily/Ribonuclease H"/>
    <property type="match status" value="1"/>
</dbReference>
<organism evidence="12 13">
    <name type="scientific">Cavenderia fasciculata</name>
    <name type="common">Slime mold</name>
    <name type="synonym">Dictyostelium fasciculatum</name>
    <dbReference type="NCBI Taxonomy" id="261658"/>
    <lineage>
        <taxon>Eukaryota</taxon>
        <taxon>Amoebozoa</taxon>
        <taxon>Evosea</taxon>
        <taxon>Eumycetozoa</taxon>
        <taxon>Dictyostelia</taxon>
        <taxon>Acytosteliales</taxon>
        <taxon>Cavenderiaceae</taxon>
        <taxon>Cavenderia</taxon>
    </lineage>
</organism>
<feature type="compositionally biased region" description="Basic residues" evidence="8">
    <location>
        <begin position="710"/>
        <end position="720"/>
    </location>
</feature>
<evidence type="ECO:0000256" key="9">
    <source>
        <dbReference type="SAM" id="SignalP"/>
    </source>
</evidence>
<feature type="compositionally biased region" description="Low complexity" evidence="8">
    <location>
        <begin position="363"/>
        <end position="425"/>
    </location>
</feature>
<feature type="domain" description="5'-3' exonuclease" evidence="10">
    <location>
        <begin position="776"/>
        <end position="1052"/>
    </location>
</feature>
<dbReference type="InterPro" id="IPR029060">
    <property type="entry name" value="PIN-like_dom_sf"/>
</dbReference>
<dbReference type="Pfam" id="PF02739">
    <property type="entry name" value="5_3_exonuc_N"/>
    <property type="match status" value="1"/>
</dbReference>
<feature type="region of interest" description="Disordered" evidence="8">
    <location>
        <begin position="702"/>
        <end position="729"/>
    </location>
</feature>
<keyword evidence="13" id="KW-1185">Reference proteome</keyword>
<dbReference type="Pfam" id="PF00476">
    <property type="entry name" value="DNA_pol_A"/>
    <property type="match status" value="1"/>
</dbReference>
<dbReference type="PRINTS" id="PR00868">
    <property type="entry name" value="DNAPOLI"/>
</dbReference>
<dbReference type="InterPro" id="IPR002562">
    <property type="entry name" value="3'-5'_exonuclease_dom"/>
</dbReference>
<evidence type="ECO:0000313" key="12">
    <source>
        <dbReference type="EMBL" id="EGG16650.1"/>
    </source>
</evidence>
<feature type="compositionally biased region" description="Low complexity" evidence="8">
    <location>
        <begin position="161"/>
        <end position="345"/>
    </location>
</feature>
<dbReference type="InterPro" id="IPR014044">
    <property type="entry name" value="CAP_dom"/>
</dbReference>
<dbReference type="GO" id="GO:0003887">
    <property type="term" value="F:DNA-directed DNA polymerase activity"/>
    <property type="evidence" value="ECO:0007669"/>
    <property type="project" value="UniProtKB-KW"/>
</dbReference>
<dbReference type="CDD" id="cd09859">
    <property type="entry name" value="PIN_53EXO"/>
    <property type="match status" value="1"/>
</dbReference>
<dbReference type="Proteomes" id="UP000007797">
    <property type="component" value="Unassembled WGS sequence"/>
</dbReference>
<dbReference type="SMART" id="SM00482">
    <property type="entry name" value="POLAc"/>
    <property type="match status" value="1"/>
</dbReference>
<dbReference type="InterPro" id="IPR043502">
    <property type="entry name" value="DNA/RNA_pol_sf"/>
</dbReference>
<keyword evidence="3" id="KW-0235">DNA replication</keyword>
<evidence type="ECO:0000256" key="5">
    <source>
        <dbReference type="ARBA" id="ARBA00022932"/>
    </source>
</evidence>
<dbReference type="InterPro" id="IPR035940">
    <property type="entry name" value="CAP_sf"/>
</dbReference>
<dbReference type="SUPFAM" id="SSF55797">
    <property type="entry name" value="PR-1-like"/>
    <property type="match status" value="1"/>
</dbReference>
<dbReference type="CDD" id="cd05379">
    <property type="entry name" value="CAP_bacterial"/>
    <property type="match status" value="1"/>
</dbReference>
<gene>
    <name evidence="12" type="primary">polA</name>
    <name evidence="12" type="ORF">DFA_07628</name>
</gene>
<evidence type="ECO:0000256" key="8">
    <source>
        <dbReference type="SAM" id="MobiDB-lite"/>
    </source>
</evidence>
<dbReference type="STRING" id="1054147.F4Q2H1"/>
<evidence type="ECO:0000259" key="10">
    <source>
        <dbReference type="SMART" id="SM00475"/>
    </source>
</evidence>
<dbReference type="InterPro" id="IPR012337">
    <property type="entry name" value="RNaseH-like_sf"/>
</dbReference>
<feature type="signal peptide" evidence="9">
    <location>
        <begin position="1"/>
        <end position="21"/>
    </location>
</feature>
<dbReference type="Gene3D" id="3.40.50.1010">
    <property type="entry name" value="5'-nuclease"/>
    <property type="match status" value="1"/>
</dbReference>
<evidence type="ECO:0000256" key="6">
    <source>
        <dbReference type="ARBA" id="ARBA00023125"/>
    </source>
</evidence>
<sequence length="1855" mass="202748">MKLNIKSLGLVLILIINQSYGQTVSFDATYQLSLVNAIRAQAGKAALSLSPCLVQSAQFQSNYQANSNQMTHDNPAGDALVRMSSFTANSLTSAGENVAAGYYNDDDVVAAWRQSPGHYANMIGDFLYFGCGMAASSTNQVVYWTQNFAIYSSCSSQTTGGSTSTTSSTSATGTSSTTTSPTSATSSTTTGATSDPITSTSATTTDSISTTGPGVTSTTTGSVTSATGTSSTTTSPTSATSSTTGATSDPITSTSATTGSLSTDQSTTTTTTIAADTTTQGSTTTGTGTTSDPISTTSGTSTSSSSSSSEDPIISTTGSTTGSSSADQPTTSSDSTTTPDDSTTTSDEDSSSATKMGSSAEKSGSNTDTDSSTSIESSGSTDDNVDSNSASVDSSSIDSSSSSSSTTNNDSNSDSSTLGSSNNDDQNADSQQRGTSSAETAGSLDNNNMGEDGGNSSMGAQLYKPYMIIATLMIVSVGVRFIVIVQPTSLSITNQHHRLYCTNNNNDNNSSSNKTTPRKYTIKGNLISSSSLSNSIPPSVDNSEPTATTTTKKKKVVNIRIKSKDPFIDIGGNNKVYLRKPKNTTTPVLDTTQLNIDNNNNTDNLQQVNSSSIITDLLEIENNNPRNLKSIEEDISLSTSPQPLSSSPSSFISASESSNSIEPIKEEQQVIGQQQQEEEEMKNSILRLKEINISQDFKATPTQVAEAQQKKKAAIAKSKRKKDEDKDDFIDDSEELMEQLDDDITTSTLTTSSTTTTTNNNKNEEKQKLNLDQNNNHVVIIDGTPLAYKAYNTISGLTHNGEPIGALFGFTKALLKILKELKPDYVLVCFDPTDGAGNFRHDIYEKYKANRPSTPLDLKQQLPLLPQVCTALGIEYAKQSRFESDDLIATYANIVEQANKKLAAGNDNLVVDGQQQQQQKYRATIVSDDKDMLQLVSDDVHIYNTRTNSIFCHQDVIDKMGVPSHLITSFQALAGDSVDNIPGVPSLGPKSASAIINSLGHIDNVLANIEQIPLKFREKVRNNSEQIKISYQLATLSKQAETKVPLEGLKWNPVNKLQFVEFLDKYNFNNIKGKLDNLGLVYEGEENKEISQSSSSSSSSSSAYTIDPDYVLTDEEVKDYLPNDVTCVNTVEHAREIDVYHACDTEVIDIDVKEQSPIGHGKIICFSIYCGPDIDFGTGSRIWVDILGSNGDEILQIFKEYFEDESIFKVWHNYAFDRHVFYNHNIDVVGFGGDTMLMARLWDASRMMRGGYSLEGLTKDLLDKHKTNMDDLFGQPKLKSDGTPGKGIILPPLEHLQRSSKHLTKWIEYSSRDAEVTWMLRENLHKKLMTMEWIGPNSNMWDFYYMMWRPFGQLLTDMERRGMKVDLEHLKGVEVIAQRDITEHNENFRRWALGYCENVKHMNIDSDAQVQQFLFAPCRNVKTKEEMAREEEFERENVDGIIEEGAKKAKKKIGFKLAGLGLPVPGVTNSGWPSVDAASLRLLSGKDPANGKYGTAYNHFAVDRLPPNATEEEIEKAKEEGRQACLAIASLLEVGSIGTLISSFIIPLQRLADSNHRLHTSVNVNTETGRLSSRRPNLQNQPALEKDRYKIRKAFTCEPGNTLVVADYGQLELRLLGHITNCKSMLDAFRVGGDFHSRTAMGMYPHVRAAVDAGEVLLEWDGEGAPPKPLLKDKFASERRKAKTLNFSIAYGKTAHGLSKDWNVTLSEAQNTLNRWYEDRPEVLLWQRSTIQIAHQKKWTRTLMGRYRLLPDIDSKARGFVGHSERASINTPLQGGAADIVMKAMLIIEQDARLKELGYRLIMQIHDELILEGPEEHAPEARDIVIKLMGNPLNKPLLVDLVVDCRFAKTWYEAK</sequence>
<evidence type="ECO:0000256" key="4">
    <source>
        <dbReference type="ARBA" id="ARBA00022763"/>
    </source>
</evidence>
<accession>F4Q2H1</accession>
<dbReference type="InterPro" id="IPR020046">
    <property type="entry name" value="5-3_exonucl_a-hlix_arch_N"/>
</dbReference>
<dbReference type="GeneID" id="14869918"/>
<dbReference type="InterPro" id="IPR008918">
    <property type="entry name" value="HhH2"/>
</dbReference>
<dbReference type="InterPro" id="IPR036279">
    <property type="entry name" value="5-3_exonuclease_C_sf"/>
</dbReference>
<protein>
    <submittedName>
        <fullName evidence="12">Mitochondrial DNA polymerase A</fullName>
    </submittedName>
</protein>
<evidence type="ECO:0000256" key="1">
    <source>
        <dbReference type="ARBA" id="ARBA00022679"/>
    </source>
</evidence>
<dbReference type="Gene3D" id="3.30.70.370">
    <property type="match status" value="1"/>
</dbReference>
<keyword evidence="1" id="KW-0808">Transferase</keyword>
<keyword evidence="5" id="KW-0239">DNA-directed DNA polymerase</keyword>
<dbReference type="SUPFAM" id="SSF88723">
    <property type="entry name" value="PIN domain-like"/>
    <property type="match status" value="1"/>
</dbReference>
<dbReference type="KEGG" id="dfa:DFA_07628"/>
<feature type="region of interest" description="Disordered" evidence="8">
    <location>
        <begin position="638"/>
        <end position="660"/>
    </location>
</feature>